<keyword evidence="2" id="KW-1185">Reference proteome</keyword>
<evidence type="ECO:0000313" key="1">
    <source>
        <dbReference type="EMBL" id="AHN83589.1"/>
    </source>
</evidence>
<proteinExistence type="predicted"/>
<evidence type="ECO:0000313" key="2">
    <source>
        <dbReference type="Proteomes" id="UP000026907"/>
    </source>
</evidence>
<dbReference type="Gene3D" id="3.30.565.10">
    <property type="entry name" value="Histidine kinase-like ATPase, C-terminal domain"/>
    <property type="match status" value="1"/>
</dbReference>
<organism evidence="1 2">
    <name type="scientific">Escherichia phage FFH2</name>
    <dbReference type="NCBI Taxonomy" id="1446490"/>
    <lineage>
        <taxon>Viruses</taxon>
        <taxon>Duplodnaviria</taxon>
        <taxon>Heunggongvirae</taxon>
        <taxon>Uroviricota</taxon>
        <taxon>Caudoviricetes</taxon>
        <taxon>Vequintavirinae</taxon>
        <taxon>Vequintavirus</taxon>
        <taxon>Vequintavirus PDX</taxon>
        <taxon>Vequintavirus FFH2</taxon>
    </lineage>
</organism>
<accession>A0A023MI17</accession>
<dbReference type="SUPFAM" id="SSF55874">
    <property type="entry name" value="ATPase domain of HSP90 chaperone/DNA topoisomerase II/histidine kinase"/>
    <property type="match status" value="1"/>
</dbReference>
<dbReference type="KEGG" id="vg:19486944"/>
<dbReference type="Proteomes" id="UP000026907">
    <property type="component" value="Segment"/>
</dbReference>
<dbReference type="GeneID" id="19486944"/>
<sequence length="660" mass="75860">MIVNSNETKAVLTGNMEVTRGSISLNKETFGLIIKGIYEDKVLASCREPIFNAVDSHVESGRGDVPIIIHSPTDLEPYFFVQDVGLGMSEEMVRNTFMNLGESTKRNSNALVGNKGVGSKAPFSMVDTFDVISVHNGIESTYLLFLDQGIPNVTKIRERKTEEHNGVKVQFHVKKEHVLKYRTAIASCLRYAKFPFIVTDPMTSKMLEGDKVEAQYHYEKDGWKMTILKGYTSSDESRVVMGHQPYRSKFLETLTDYPAICVEIPIGDCNINPGREWTIEGHDDGGFQDRLEAFVKEGIRLRGAEVVAELETAKTSSEAREMMKNSGVFGHIFGKNFMWNRWEETGLGDLGDCEIFAGGLNKGRIGYARYGKSEFLRGVYLVFNDGDGKYNRNKCNYLSEITGRNVFYCRNTDRVEEFKEAAHHPFFADTVKLLSELPRRPVKKGETKTHYEPGYWVKKLEKDGYFRRERITKAEFKKIKHCIPYEGDIQRGSCWLGQLSNIYQQNYDRVRAALQIPEGEDLYLVSESRLLWTDPDCQYVTEKSVEHLLKEDAWKFLLTRAANETSYDSLYRQLGKIIPMQDFGNYRPHFHKWEGNTAWKHSELNHRAKILIANRVKCGKAYIARLEKKYPLLKHVGLKYWDTPAMIEYRELIDTKNNIK</sequence>
<dbReference type="EMBL" id="KJ190158">
    <property type="protein sequence ID" value="AHN83589.1"/>
    <property type="molecule type" value="Genomic_DNA"/>
</dbReference>
<dbReference type="InterPro" id="IPR036890">
    <property type="entry name" value="HATPase_C_sf"/>
</dbReference>
<protein>
    <submittedName>
        <fullName evidence="1">RIIA</fullName>
    </submittedName>
</protein>
<dbReference type="RefSeq" id="YP_009030910.1">
    <property type="nucleotide sequence ID" value="NC_024134.1"/>
</dbReference>
<name>A0A023MI17_9CAUD</name>
<dbReference type="Pfam" id="PF13589">
    <property type="entry name" value="HATPase_c_3"/>
    <property type="match status" value="1"/>
</dbReference>
<reference evidence="1 2" key="1">
    <citation type="journal article" date="2014" name="Genome Announc.">
        <title>Complete Genome Sequences of Two Escherichia coli O157:H7 Phages Effective in Limiting Contamination of Food Products.</title>
        <authorList>
            <person name="Hong Y."/>
            <person name="Pan Y."/>
            <person name="Harman N.J."/>
            <person name="Ebner P.D."/>
        </authorList>
    </citation>
    <scope>NUCLEOTIDE SEQUENCE [LARGE SCALE GENOMIC DNA]</scope>
</reference>